<name>A0ABX0Y7H2_9ACTN</name>
<organism evidence="1 2">
    <name type="scientific">Planosporangium thailandense</name>
    <dbReference type="NCBI Taxonomy" id="765197"/>
    <lineage>
        <taxon>Bacteria</taxon>
        <taxon>Bacillati</taxon>
        <taxon>Actinomycetota</taxon>
        <taxon>Actinomycetes</taxon>
        <taxon>Micromonosporales</taxon>
        <taxon>Micromonosporaceae</taxon>
        <taxon>Planosporangium</taxon>
    </lineage>
</organism>
<comment type="caution">
    <text evidence="1">The sequence shown here is derived from an EMBL/GenBank/DDBJ whole genome shotgun (WGS) entry which is preliminary data.</text>
</comment>
<gene>
    <name evidence="1" type="ORF">HC031_32360</name>
</gene>
<protein>
    <submittedName>
        <fullName evidence="1">Carbohydrate-binding protein</fullName>
    </submittedName>
</protein>
<dbReference type="Gene3D" id="2.60.120.260">
    <property type="entry name" value="Galactose-binding domain-like"/>
    <property type="match status" value="1"/>
</dbReference>
<dbReference type="Proteomes" id="UP000722989">
    <property type="component" value="Unassembled WGS sequence"/>
</dbReference>
<accession>A0ABX0Y7H2</accession>
<dbReference type="EMBL" id="JAATVY010000110">
    <property type="protein sequence ID" value="NJC74372.1"/>
    <property type="molecule type" value="Genomic_DNA"/>
</dbReference>
<keyword evidence="2" id="KW-1185">Reference proteome</keyword>
<feature type="non-terminal residue" evidence="1">
    <location>
        <position position="80"/>
    </location>
</feature>
<sequence length="80" mass="8398">YTLSAYVNGAYVYLGATGTGTADPSTWTPGTNGTYQRLSVTITTGPNTRSVTVYLHGWYGQPAYYADDVTMPGPGGTPTP</sequence>
<evidence type="ECO:0000313" key="1">
    <source>
        <dbReference type="EMBL" id="NJC74372.1"/>
    </source>
</evidence>
<evidence type="ECO:0000313" key="2">
    <source>
        <dbReference type="Proteomes" id="UP000722989"/>
    </source>
</evidence>
<feature type="non-terminal residue" evidence="1">
    <location>
        <position position="1"/>
    </location>
</feature>
<proteinExistence type="predicted"/>
<reference evidence="1 2" key="1">
    <citation type="submission" date="2020-03" db="EMBL/GenBank/DDBJ databases">
        <title>WGS of the type strain of Planosporangium spp.</title>
        <authorList>
            <person name="Thawai C."/>
        </authorList>
    </citation>
    <scope>NUCLEOTIDE SEQUENCE [LARGE SCALE GENOMIC DNA]</scope>
    <source>
        <strain evidence="1 2">TBRC 5610</strain>
    </source>
</reference>